<dbReference type="PANTHER" id="PTHR43719">
    <property type="entry name" value="TWO-COMPONENT HISTIDINE KINASE"/>
    <property type="match status" value="1"/>
</dbReference>
<evidence type="ECO:0000256" key="3">
    <source>
        <dbReference type="SAM" id="Phobius"/>
    </source>
</evidence>
<dbReference type="Proteomes" id="UP000689195">
    <property type="component" value="Unassembled WGS sequence"/>
</dbReference>
<dbReference type="SMART" id="SM00448">
    <property type="entry name" value="REC"/>
    <property type="match status" value="1"/>
</dbReference>
<proteinExistence type="predicted"/>
<keyword evidence="3" id="KW-1133">Transmembrane helix</keyword>
<keyword evidence="7" id="KW-1185">Reference proteome</keyword>
<feature type="modified residue" description="4-aspartylphosphate" evidence="2">
    <location>
        <position position="636"/>
    </location>
</feature>
<protein>
    <recommendedName>
        <fullName evidence="8">Histidine kinase</fullName>
    </recommendedName>
</protein>
<evidence type="ECO:0000259" key="5">
    <source>
        <dbReference type="PROSITE" id="PS50110"/>
    </source>
</evidence>
<name>A0A8S1VBB9_9CILI</name>
<dbReference type="PROSITE" id="PS50109">
    <property type="entry name" value="HIS_KIN"/>
    <property type="match status" value="1"/>
</dbReference>
<dbReference type="AlphaFoldDB" id="A0A8S1VBB9"/>
<dbReference type="GO" id="GO:0000155">
    <property type="term" value="F:phosphorelay sensor kinase activity"/>
    <property type="evidence" value="ECO:0007669"/>
    <property type="project" value="InterPro"/>
</dbReference>
<dbReference type="InterPro" id="IPR050956">
    <property type="entry name" value="2C_system_His_kinase"/>
</dbReference>
<dbReference type="InterPro" id="IPR003661">
    <property type="entry name" value="HisK_dim/P_dom"/>
</dbReference>
<evidence type="ECO:0008006" key="8">
    <source>
        <dbReference type="Google" id="ProtNLM"/>
    </source>
</evidence>
<dbReference type="Pfam" id="PF02518">
    <property type="entry name" value="HATPase_c"/>
    <property type="match status" value="1"/>
</dbReference>
<evidence type="ECO:0000313" key="6">
    <source>
        <dbReference type="EMBL" id="CAD8173825.1"/>
    </source>
</evidence>
<dbReference type="InterPro" id="IPR003594">
    <property type="entry name" value="HATPase_dom"/>
</dbReference>
<feature type="domain" description="Histidine kinase" evidence="4">
    <location>
        <begin position="304"/>
        <end position="519"/>
    </location>
</feature>
<accession>A0A8S1VBB9</accession>
<dbReference type="CDD" id="cd17546">
    <property type="entry name" value="REC_hyHK_CKI1_RcsC-like"/>
    <property type="match status" value="1"/>
</dbReference>
<keyword evidence="3" id="KW-0812">Transmembrane</keyword>
<feature type="domain" description="Response regulatory" evidence="5">
    <location>
        <begin position="577"/>
        <end position="706"/>
    </location>
</feature>
<evidence type="ECO:0000256" key="2">
    <source>
        <dbReference type="PROSITE-ProRule" id="PRU00169"/>
    </source>
</evidence>
<sequence>MIQILVTYTLHIEIQIPQFSFAHSLFYAYLMFKNQIEFWILSINILFIGLYCILRQYDYLDQQVIWSTIHYAIVYIILTILNYDVFKQQNLQSSPKLIELISNSERYRWKEMSQCELFQDNYTKNMCFNQIREGVILYEQGYEKPPTFINRSAKQMFQISDENQIQIAYSNYCRIERMEPKRSIQSIKSIGIDMQNSLKQYSESLSFNSKQQSQYIPQQGFKEMTLLQMLDKIWQKQNKESYLFYVQQSKHLTQSQQSPILEVSVYLNSQVRKVMTLICRDLSYKKYIKQLQSHYNQKSKMISFVSHEFRAPLGCMITMLEHVAKEQNNLYIQNSIDNSRYLLNLCNDLLDLAQIQANKFQLKKERFNLKMLCQECLQMFNLQAEKKQLKLMLQYDSSCPDIIEQDQNRIKQVLINLIGNAFKFTQEGQILLRVELMDELVIEISISDSGIGVQEQDKEMLMKAFGKINSEESKKLNAQGVGLGLVISNKIAQQLGDGLRFESIYHKGSSFSFTIHLDNIQSYESEIIKSVNKKQSTLRDSEMMENLYEDGESSKEIQIIVTQPKKQMNSNVECCSKVLIVDDTQFNIDTLQMLLIRIGINQIDYSINGYKAIEKVKLKEKCNQCNSNMYGLIFMDLEMLGINGINASKLIFSYCEENNIKPPIIVACSGYQKDIEFPKCQQVGMKFYLEKPVDIRQLQSIIDYYRSTI</sequence>
<dbReference type="EMBL" id="CAJJDO010000060">
    <property type="protein sequence ID" value="CAD8173825.1"/>
    <property type="molecule type" value="Genomic_DNA"/>
</dbReference>
<dbReference type="PROSITE" id="PS50110">
    <property type="entry name" value="RESPONSE_REGULATORY"/>
    <property type="match status" value="1"/>
</dbReference>
<gene>
    <name evidence="6" type="ORF">PPENT_87.1.T0600076</name>
</gene>
<organism evidence="6 7">
    <name type="scientific">Paramecium pentaurelia</name>
    <dbReference type="NCBI Taxonomy" id="43138"/>
    <lineage>
        <taxon>Eukaryota</taxon>
        <taxon>Sar</taxon>
        <taxon>Alveolata</taxon>
        <taxon>Ciliophora</taxon>
        <taxon>Intramacronucleata</taxon>
        <taxon>Oligohymenophorea</taxon>
        <taxon>Peniculida</taxon>
        <taxon>Parameciidae</taxon>
        <taxon>Paramecium</taxon>
    </lineage>
</organism>
<dbReference type="SMART" id="SM00387">
    <property type="entry name" value="HATPase_c"/>
    <property type="match status" value="1"/>
</dbReference>
<feature type="transmembrane region" description="Helical" evidence="3">
    <location>
        <begin position="36"/>
        <end position="54"/>
    </location>
</feature>
<keyword evidence="3" id="KW-0472">Membrane</keyword>
<comment type="caution">
    <text evidence="6">The sequence shown here is derived from an EMBL/GenBank/DDBJ whole genome shotgun (WGS) entry which is preliminary data.</text>
</comment>
<evidence type="ECO:0000259" key="4">
    <source>
        <dbReference type="PROSITE" id="PS50109"/>
    </source>
</evidence>
<dbReference type="SMART" id="SM00388">
    <property type="entry name" value="HisKA"/>
    <property type="match status" value="1"/>
</dbReference>
<reference evidence="6" key="1">
    <citation type="submission" date="2021-01" db="EMBL/GenBank/DDBJ databases">
        <authorList>
            <consortium name="Genoscope - CEA"/>
            <person name="William W."/>
        </authorList>
    </citation>
    <scope>NUCLEOTIDE SEQUENCE</scope>
</reference>
<keyword evidence="1 2" id="KW-0597">Phosphoprotein</keyword>
<dbReference type="OrthoDB" id="10266508at2759"/>
<dbReference type="InterPro" id="IPR005467">
    <property type="entry name" value="His_kinase_dom"/>
</dbReference>
<evidence type="ECO:0000256" key="1">
    <source>
        <dbReference type="ARBA" id="ARBA00022553"/>
    </source>
</evidence>
<feature type="transmembrane region" description="Helical" evidence="3">
    <location>
        <begin position="66"/>
        <end position="86"/>
    </location>
</feature>
<dbReference type="Pfam" id="PF00512">
    <property type="entry name" value="HisKA"/>
    <property type="match status" value="1"/>
</dbReference>
<dbReference type="InterPro" id="IPR001789">
    <property type="entry name" value="Sig_transdc_resp-reg_receiver"/>
</dbReference>
<dbReference type="Pfam" id="PF00072">
    <property type="entry name" value="Response_reg"/>
    <property type="match status" value="1"/>
</dbReference>
<evidence type="ECO:0000313" key="7">
    <source>
        <dbReference type="Proteomes" id="UP000689195"/>
    </source>
</evidence>
<dbReference type="PANTHER" id="PTHR43719:SF28">
    <property type="entry name" value="PEROXIDE STRESS-ACTIVATED HISTIDINE KINASE MAK1-RELATED"/>
    <property type="match status" value="1"/>
</dbReference>